<dbReference type="Pfam" id="PF13098">
    <property type="entry name" value="Thioredoxin_2"/>
    <property type="match status" value="1"/>
</dbReference>
<protein>
    <recommendedName>
        <fullName evidence="2">Thioredoxin domain-containing protein</fullName>
    </recommendedName>
</protein>
<dbReference type="STRING" id="762903.Pedsa_1987"/>
<dbReference type="KEGG" id="psn:Pedsa_1987"/>
<evidence type="ECO:0000259" key="2">
    <source>
        <dbReference type="PROSITE" id="PS51352"/>
    </source>
</evidence>
<dbReference type="HOGENOM" id="CLU_090389_8_0_10"/>
<feature type="chain" id="PRO_5003256043" description="Thioredoxin domain-containing protein" evidence="1">
    <location>
        <begin position="23"/>
        <end position="149"/>
    </location>
</feature>
<dbReference type="InterPro" id="IPR013766">
    <property type="entry name" value="Thioredoxin_domain"/>
</dbReference>
<dbReference type="OrthoDB" id="9811036at2"/>
<gene>
    <name evidence="3" type="ordered locus">Pedsa_1987</name>
</gene>
<dbReference type="PROSITE" id="PS51352">
    <property type="entry name" value="THIOREDOXIN_2"/>
    <property type="match status" value="1"/>
</dbReference>
<dbReference type="InterPro" id="IPR036249">
    <property type="entry name" value="Thioredoxin-like_sf"/>
</dbReference>
<keyword evidence="4" id="KW-1185">Reference proteome</keyword>
<dbReference type="Gene3D" id="3.40.30.10">
    <property type="entry name" value="Glutaredoxin"/>
    <property type="match status" value="1"/>
</dbReference>
<sequence>MKRLSLIITIAFVFTGIPSGFAQNTLHLDSYSRSGDKPFLFYLHTNWCIYCAMQNKVLKNKDIRQKVYEKYHFIDLNAESDIDIKWKEHVFKNAHPQKYTPHPFVIHLLGGQNIGYPAWIITDKDLNLKFVYPGFLKKKQLLKLLEFRQ</sequence>
<evidence type="ECO:0000256" key="1">
    <source>
        <dbReference type="SAM" id="SignalP"/>
    </source>
</evidence>
<dbReference type="InterPro" id="IPR012336">
    <property type="entry name" value="Thioredoxin-like_fold"/>
</dbReference>
<proteinExistence type="predicted"/>
<evidence type="ECO:0000313" key="4">
    <source>
        <dbReference type="Proteomes" id="UP000000310"/>
    </source>
</evidence>
<organism evidence="3 4">
    <name type="scientific">Pseudopedobacter saltans (strain ATCC 51119 / DSM 12145 / JCM 21818 / CCUG 39354 / LMG 10337 / NBRC 100064 / NCIMB 13643)</name>
    <name type="common">Pedobacter saltans</name>
    <dbReference type="NCBI Taxonomy" id="762903"/>
    <lineage>
        <taxon>Bacteria</taxon>
        <taxon>Pseudomonadati</taxon>
        <taxon>Bacteroidota</taxon>
        <taxon>Sphingobacteriia</taxon>
        <taxon>Sphingobacteriales</taxon>
        <taxon>Sphingobacteriaceae</taxon>
        <taxon>Pseudopedobacter</taxon>
    </lineage>
</organism>
<dbReference type="RefSeq" id="WP_013633027.1">
    <property type="nucleotide sequence ID" value="NC_015177.1"/>
</dbReference>
<feature type="signal peptide" evidence="1">
    <location>
        <begin position="1"/>
        <end position="22"/>
    </location>
</feature>
<dbReference type="AlphaFoldDB" id="F0S9Y2"/>
<reference evidence="4" key="2">
    <citation type="submission" date="2011-02" db="EMBL/GenBank/DDBJ databases">
        <title>The complete genome of Pedobacter saltans DSM 12145.</title>
        <authorList>
            <consortium name="US DOE Joint Genome Institute (JGI-PGF)"/>
            <person name="Lucas S."/>
            <person name="Copeland A."/>
            <person name="Lapidus A."/>
            <person name="Bruce D."/>
            <person name="Goodwin L."/>
            <person name="Pitluck S."/>
            <person name="Kyrpides N."/>
            <person name="Mavromatis K."/>
            <person name="Pagani I."/>
            <person name="Ivanova N."/>
            <person name="Ovchinnikova G."/>
            <person name="Lu M."/>
            <person name="Detter J.C."/>
            <person name="Han C."/>
            <person name="Land M."/>
            <person name="Hauser L."/>
            <person name="Markowitz V."/>
            <person name="Cheng J.-F."/>
            <person name="Hugenholtz P."/>
            <person name="Woyke T."/>
            <person name="Wu D."/>
            <person name="Tindall B."/>
            <person name="Pomrenke H.G."/>
            <person name="Brambilla E."/>
            <person name="Klenk H.-P."/>
            <person name="Eisen J.A."/>
        </authorList>
    </citation>
    <scope>NUCLEOTIDE SEQUENCE [LARGE SCALE GENOMIC DNA]</scope>
    <source>
        <strain evidence="4">ATCC 51119 / DSM 12145 / JCM 21818 / LMG 10337 / NBRC 100064 / NCIMB 13643</strain>
    </source>
</reference>
<reference evidence="3 4" key="1">
    <citation type="journal article" date="2011" name="Stand. Genomic Sci.">
        <title>Complete genome sequence of the gliding, heparinolytic Pedobacter saltans type strain (113).</title>
        <authorList>
            <person name="Liolios K."/>
            <person name="Sikorski J."/>
            <person name="Lu M."/>
            <person name="Nolan M."/>
            <person name="Lapidus A."/>
            <person name="Lucas S."/>
            <person name="Hammon N."/>
            <person name="Deshpande S."/>
            <person name="Cheng J.F."/>
            <person name="Tapia R."/>
            <person name="Han C."/>
            <person name="Goodwin L."/>
            <person name="Pitluck S."/>
            <person name="Huntemann M."/>
            <person name="Ivanova N."/>
            <person name="Pagani I."/>
            <person name="Mavromatis K."/>
            <person name="Ovchinikova G."/>
            <person name="Pati A."/>
            <person name="Chen A."/>
            <person name="Palaniappan K."/>
            <person name="Land M."/>
            <person name="Hauser L."/>
            <person name="Brambilla E.M."/>
            <person name="Kotsyurbenko O."/>
            <person name="Rohde M."/>
            <person name="Tindall B.J."/>
            <person name="Abt B."/>
            <person name="Goker M."/>
            <person name="Detter J.C."/>
            <person name="Woyke T."/>
            <person name="Bristow J."/>
            <person name="Eisen J.A."/>
            <person name="Markowitz V."/>
            <person name="Hugenholtz P."/>
            <person name="Klenk H.P."/>
            <person name="Kyrpides N.C."/>
        </authorList>
    </citation>
    <scope>NUCLEOTIDE SEQUENCE [LARGE SCALE GENOMIC DNA]</scope>
    <source>
        <strain evidence="4">ATCC 51119 / DSM 12145 / JCM 21818 / LMG 10337 / NBRC 100064 / NCIMB 13643</strain>
    </source>
</reference>
<dbReference type="Proteomes" id="UP000000310">
    <property type="component" value="Chromosome"/>
</dbReference>
<dbReference type="eggNOG" id="COG2143">
    <property type="taxonomic scope" value="Bacteria"/>
</dbReference>
<name>F0S9Y2_PSESL</name>
<keyword evidence="1" id="KW-0732">Signal</keyword>
<evidence type="ECO:0000313" key="3">
    <source>
        <dbReference type="EMBL" id="ADY52540.1"/>
    </source>
</evidence>
<feature type="domain" description="Thioredoxin" evidence="2">
    <location>
        <begin position="5"/>
        <end position="149"/>
    </location>
</feature>
<accession>F0S9Y2</accession>
<dbReference type="SUPFAM" id="SSF52833">
    <property type="entry name" value="Thioredoxin-like"/>
    <property type="match status" value="1"/>
</dbReference>
<dbReference type="EMBL" id="CP002545">
    <property type="protein sequence ID" value="ADY52540.1"/>
    <property type="molecule type" value="Genomic_DNA"/>
</dbReference>